<gene>
    <name evidence="1" type="ORF">CEE69_05340</name>
</gene>
<accession>A0A2G1WBU6</accession>
<proteinExistence type="predicted"/>
<dbReference type="EMBL" id="NIZW01000003">
    <property type="protein sequence ID" value="PHQ36109.1"/>
    <property type="molecule type" value="Genomic_DNA"/>
</dbReference>
<dbReference type="GeneID" id="90607655"/>
<evidence type="ECO:0000313" key="2">
    <source>
        <dbReference type="Proteomes" id="UP000225740"/>
    </source>
</evidence>
<name>A0A2G1WBU6_9BACT</name>
<sequence length="130" mass="14369">MRHPAVVELIAYVDSFAQCDICDWGENLALLDLHGLGDLPPPDIAAQLPYEVGGDFHHAVENLTEIYMSVHMGAVTQQPQHFLLELLAIVAPHAISLPDLDVFVQPSGRGTFGDRIEDETLNKWRAALRC</sequence>
<reference evidence="1 2" key="1">
    <citation type="submission" date="2017-06" db="EMBL/GenBank/DDBJ databases">
        <title>Description of Rhodopirellula bahusiensis sp. nov.</title>
        <authorList>
            <person name="Kizina J."/>
            <person name="Harder J."/>
        </authorList>
    </citation>
    <scope>NUCLEOTIDE SEQUENCE [LARGE SCALE GENOMIC DNA]</scope>
    <source>
        <strain evidence="1 2">SWK21</strain>
    </source>
</reference>
<evidence type="ECO:0000313" key="1">
    <source>
        <dbReference type="EMBL" id="PHQ36109.1"/>
    </source>
</evidence>
<dbReference type="AlphaFoldDB" id="A0A2G1WBU6"/>
<dbReference type="OrthoDB" id="1349698at2"/>
<protein>
    <submittedName>
        <fullName evidence="1">Uncharacterized protein</fullName>
    </submittedName>
</protein>
<dbReference type="Proteomes" id="UP000225740">
    <property type="component" value="Unassembled WGS sequence"/>
</dbReference>
<keyword evidence="2" id="KW-1185">Reference proteome</keyword>
<organism evidence="1 2">
    <name type="scientific">Rhodopirellula bahusiensis</name>
    <dbReference type="NCBI Taxonomy" id="2014065"/>
    <lineage>
        <taxon>Bacteria</taxon>
        <taxon>Pseudomonadati</taxon>
        <taxon>Planctomycetota</taxon>
        <taxon>Planctomycetia</taxon>
        <taxon>Pirellulales</taxon>
        <taxon>Pirellulaceae</taxon>
        <taxon>Rhodopirellula</taxon>
    </lineage>
</organism>
<dbReference type="RefSeq" id="WP_099259740.1">
    <property type="nucleotide sequence ID" value="NZ_NIZW01000003.1"/>
</dbReference>
<comment type="caution">
    <text evidence="1">The sequence shown here is derived from an EMBL/GenBank/DDBJ whole genome shotgun (WGS) entry which is preliminary data.</text>
</comment>